<reference evidence="1" key="2">
    <citation type="submission" date="2020-09" db="EMBL/GenBank/DDBJ databases">
        <authorList>
            <person name="Sun Q."/>
            <person name="Kim S."/>
        </authorList>
    </citation>
    <scope>NUCLEOTIDE SEQUENCE</scope>
    <source>
        <strain evidence="1">KCTC 32255</strain>
    </source>
</reference>
<proteinExistence type="predicted"/>
<keyword evidence="2" id="KW-1185">Reference proteome</keyword>
<dbReference type="EMBL" id="BMZA01000005">
    <property type="protein sequence ID" value="GGZ03613.1"/>
    <property type="molecule type" value="Genomic_DNA"/>
</dbReference>
<name>A0A918PFH5_9SPHN</name>
<sequence length="61" mass="7149">MRITVMTWDFYLASEQRPSDCFHFTRNAGANITRYHRRAGYARRPHDAPASACYQEVRCVP</sequence>
<evidence type="ECO:0000313" key="1">
    <source>
        <dbReference type="EMBL" id="GGZ03613.1"/>
    </source>
</evidence>
<organism evidence="1 2">
    <name type="scientific">Novosphingobium colocasiae</name>
    <dbReference type="NCBI Taxonomy" id="1256513"/>
    <lineage>
        <taxon>Bacteria</taxon>
        <taxon>Pseudomonadati</taxon>
        <taxon>Pseudomonadota</taxon>
        <taxon>Alphaproteobacteria</taxon>
        <taxon>Sphingomonadales</taxon>
        <taxon>Sphingomonadaceae</taxon>
        <taxon>Novosphingobium</taxon>
    </lineage>
</organism>
<comment type="caution">
    <text evidence="1">The sequence shown here is derived from an EMBL/GenBank/DDBJ whole genome shotgun (WGS) entry which is preliminary data.</text>
</comment>
<dbReference type="AlphaFoldDB" id="A0A918PFH5"/>
<accession>A0A918PFH5</accession>
<gene>
    <name evidence="1" type="ORF">GCM10011614_18250</name>
</gene>
<evidence type="ECO:0000313" key="2">
    <source>
        <dbReference type="Proteomes" id="UP000648075"/>
    </source>
</evidence>
<protein>
    <submittedName>
        <fullName evidence="1">Uncharacterized protein</fullName>
    </submittedName>
</protein>
<dbReference type="Proteomes" id="UP000648075">
    <property type="component" value="Unassembled WGS sequence"/>
</dbReference>
<reference evidence="1" key="1">
    <citation type="journal article" date="2014" name="Int. J. Syst. Evol. Microbiol.">
        <title>Complete genome sequence of Corynebacterium casei LMG S-19264T (=DSM 44701T), isolated from a smear-ripened cheese.</title>
        <authorList>
            <consortium name="US DOE Joint Genome Institute (JGI-PGF)"/>
            <person name="Walter F."/>
            <person name="Albersmeier A."/>
            <person name="Kalinowski J."/>
            <person name="Ruckert C."/>
        </authorList>
    </citation>
    <scope>NUCLEOTIDE SEQUENCE</scope>
    <source>
        <strain evidence="1">KCTC 32255</strain>
    </source>
</reference>